<dbReference type="EMBL" id="BRYA01001479">
    <property type="protein sequence ID" value="GMI44365.1"/>
    <property type="molecule type" value="Genomic_DNA"/>
</dbReference>
<feature type="compositionally biased region" description="Acidic residues" evidence="1">
    <location>
        <begin position="140"/>
        <end position="150"/>
    </location>
</feature>
<accession>A0A9W7LAV9</accession>
<reference evidence="3" key="1">
    <citation type="journal article" date="2023" name="Commun. Biol.">
        <title>Genome analysis of Parmales, the sister group of diatoms, reveals the evolutionary specialization of diatoms from phago-mixotrophs to photoautotrophs.</title>
        <authorList>
            <person name="Ban H."/>
            <person name="Sato S."/>
            <person name="Yoshikawa S."/>
            <person name="Yamada K."/>
            <person name="Nakamura Y."/>
            <person name="Ichinomiya M."/>
            <person name="Sato N."/>
            <person name="Blanc-Mathieu R."/>
            <person name="Endo H."/>
            <person name="Kuwata A."/>
            <person name="Ogata H."/>
        </authorList>
    </citation>
    <scope>NUCLEOTIDE SEQUENCE [LARGE SCALE GENOMIC DNA]</scope>
</reference>
<evidence type="ECO:0000256" key="1">
    <source>
        <dbReference type="SAM" id="MobiDB-lite"/>
    </source>
</evidence>
<keyword evidence="3" id="KW-1185">Reference proteome</keyword>
<evidence type="ECO:0000313" key="2">
    <source>
        <dbReference type="EMBL" id="GMI44365.1"/>
    </source>
</evidence>
<dbReference type="Proteomes" id="UP001165065">
    <property type="component" value="Unassembled WGS sequence"/>
</dbReference>
<proteinExistence type="predicted"/>
<feature type="region of interest" description="Disordered" evidence="1">
    <location>
        <begin position="130"/>
        <end position="171"/>
    </location>
</feature>
<name>A0A9W7LAV9_9STRA</name>
<sequence>MGWSCCAGVQFGFGYEVKLEELEPLPLSRLEHTLENFECVAPSLFALCSRAIGNDSDAEAELEREYPDIFKLAEKHILHRADFEPEDDPDHEGEWQYHYEEGSNCFDASFNRAALSVLCLRHRGIDNKGDSNTAVRDGSIDSDAESDAESGSESKKRARGEAPPTDPTDDAAWEVWLNDVCPTITKVSSYECCMGKGPGSTVFIFAADTMKSFFFSRDGDSNPFQKPTTSFFPTVDHQKINALNTVVQRMGLPVVNAEPCWISGHWARGEGDATDKFDAISFLS</sequence>
<organism evidence="2 3">
    <name type="scientific">Triparma columacea</name>
    <dbReference type="NCBI Taxonomy" id="722753"/>
    <lineage>
        <taxon>Eukaryota</taxon>
        <taxon>Sar</taxon>
        <taxon>Stramenopiles</taxon>
        <taxon>Ochrophyta</taxon>
        <taxon>Bolidophyceae</taxon>
        <taxon>Parmales</taxon>
        <taxon>Triparmaceae</taxon>
        <taxon>Triparma</taxon>
    </lineage>
</organism>
<dbReference type="AlphaFoldDB" id="A0A9W7LAV9"/>
<comment type="caution">
    <text evidence="2">The sequence shown here is derived from an EMBL/GenBank/DDBJ whole genome shotgun (WGS) entry which is preliminary data.</text>
</comment>
<protein>
    <submittedName>
        <fullName evidence="2">Uncharacterized protein</fullName>
    </submittedName>
</protein>
<evidence type="ECO:0000313" key="3">
    <source>
        <dbReference type="Proteomes" id="UP001165065"/>
    </source>
</evidence>
<gene>
    <name evidence="2" type="ORF">TrCOL_g1295</name>
</gene>